<sequence length="421" mass="46532">MNIICKNKTEPANGLYQKNVCVKTFLCAACALCMLFPAFSQSAYMPAYTPHRVEAVDTRSEGFGGFHFADTESVYSLFSNPATLSFIKTKMLWPPFVAVSSGGPFDKLAKLHLDIARIVNAKDVDPADKQRLIKAILDTIGPSGFNLSEQIGTPLTFGRINKNLGWGFINTVYADARVPALTNFDIKGGSDWAFVLGYAIPVVDLEKWGTLSLGFSGRFTVQLETQAKRLDPLLSGKYGKDPDIAIPVYLSLGLGFDMGVQYTVFDILTLALVWQDVYSPVWTKTYESTKAFENGKGSKFVQTPVESKLGAGIKVDIPLKTVTNGVISRWAVYTDYYNVWPLFRKNGVYRNPVLEFSLGTEMELFKVLVLRLGVKEMYPALGLGLNLGKFKMDFSAYGKELGLEPGYAPQLNMGFSMAVKY</sequence>
<keyword evidence="1" id="KW-1133">Transmembrane helix</keyword>
<keyword evidence="1" id="KW-0812">Transmembrane</keyword>
<protein>
    <recommendedName>
        <fullName evidence="4">DUF5723 domain-containing protein</fullName>
    </recommendedName>
</protein>
<dbReference type="RefSeq" id="WP_021687921.1">
    <property type="nucleotide sequence ID" value="NZ_KI260569.1"/>
</dbReference>
<dbReference type="EMBL" id="AWVH01000039">
    <property type="protein sequence ID" value="ERJ92062.1"/>
    <property type="molecule type" value="Genomic_DNA"/>
</dbReference>
<evidence type="ECO:0000313" key="3">
    <source>
        <dbReference type="Proteomes" id="UP000016649"/>
    </source>
</evidence>
<evidence type="ECO:0008006" key="4">
    <source>
        <dbReference type="Google" id="ProtNLM"/>
    </source>
</evidence>
<organism evidence="2 3">
    <name type="scientific">Treponema lecithinolyticum ATCC 700332</name>
    <dbReference type="NCBI Taxonomy" id="1321815"/>
    <lineage>
        <taxon>Bacteria</taxon>
        <taxon>Pseudomonadati</taxon>
        <taxon>Spirochaetota</taxon>
        <taxon>Spirochaetia</taxon>
        <taxon>Spirochaetales</taxon>
        <taxon>Treponemataceae</taxon>
        <taxon>Treponema</taxon>
    </lineage>
</organism>
<dbReference type="Proteomes" id="UP000016649">
    <property type="component" value="Unassembled WGS sequence"/>
</dbReference>
<reference evidence="2 3" key="1">
    <citation type="submission" date="2013-08" db="EMBL/GenBank/DDBJ databases">
        <authorList>
            <person name="Weinstock G."/>
            <person name="Sodergren E."/>
            <person name="Wylie T."/>
            <person name="Fulton L."/>
            <person name="Fulton R."/>
            <person name="Fronick C."/>
            <person name="O'Laughlin M."/>
            <person name="Godfrey J."/>
            <person name="Miner T."/>
            <person name="Herter B."/>
            <person name="Appelbaum E."/>
            <person name="Cordes M."/>
            <person name="Lek S."/>
            <person name="Wollam A."/>
            <person name="Pepin K.H."/>
            <person name="Palsikar V.B."/>
            <person name="Mitreva M."/>
            <person name="Wilson R.K."/>
        </authorList>
    </citation>
    <scope>NUCLEOTIDE SEQUENCE [LARGE SCALE GENOMIC DNA]</scope>
    <source>
        <strain evidence="2 3">ATCC 700332</strain>
    </source>
</reference>
<evidence type="ECO:0000256" key="1">
    <source>
        <dbReference type="SAM" id="Phobius"/>
    </source>
</evidence>
<evidence type="ECO:0000313" key="2">
    <source>
        <dbReference type="EMBL" id="ERJ92062.1"/>
    </source>
</evidence>
<accession>A0ABN0NXD4</accession>
<gene>
    <name evidence="2" type="ORF">HMPREF9193_01722</name>
</gene>
<feature type="transmembrane region" description="Helical" evidence="1">
    <location>
        <begin position="20"/>
        <end position="39"/>
    </location>
</feature>
<keyword evidence="1" id="KW-0472">Membrane</keyword>
<dbReference type="Gene3D" id="2.40.160.60">
    <property type="entry name" value="Outer membrane protein transport protein (OMPP1/FadL/TodX)"/>
    <property type="match status" value="1"/>
</dbReference>
<name>A0ABN0NXD4_TRELE</name>
<keyword evidence="3" id="KW-1185">Reference proteome</keyword>
<proteinExistence type="predicted"/>
<comment type="caution">
    <text evidence="2">The sequence shown here is derived from an EMBL/GenBank/DDBJ whole genome shotgun (WGS) entry which is preliminary data.</text>
</comment>